<dbReference type="EMBL" id="LNZC01000004">
    <property type="protein sequence ID" value="KTD81515.1"/>
    <property type="molecule type" value="Genomic_DNA"/>
</dbReference>
<dbReference type="Gene3D" id="1.10.3290.10">
    <property type="entry name" value="Fido-like domain"/>
    <property type="match status" value="1"/>
</dbReference>
<keyword evidence="1" id="KW-0808">Transferase</keyword>
<dbReference type="AlphaFoldDB" id="A0A0W1AJK1"/>
<feature type="binding site" evidence="4">
    <location>
        <begin position="259"/>
        <end position="260"/>
    </location>
    <ligand>
        <name>ATP</name>
        <dbReference type="ChEBI" id="CHEBI:30616"/>
    </ligand>
</feature>
<dbReference type="SUPFAM" id="SSF46785">
    <property type="entry name" value="Winged helix' DNA-binding domain"/>
    <property type="match status" value="1"/>
</dbReference>
<evidence type="ECO:0000256" key="2">
    <source>
        <dbReference type="PIRSR" id="PIRSR038925-1"/>
    </source>
</evidence>
<feature type="binding site" evidence="2">
    <location>
        <begin position="222"/>
        <end position="228"/>
    </location>
    <ligand>
        <name>ATP</name>
        <dbReference type="ChEBI" id="CHEBI:30616"/>
    </ligand>
</feature>
<feature type="domain" description="Fido" evidence="6">
    <location>
        <begin position="131"/>
        <end position="281"/>
    </location>
</feature>
<dbReference type="InterPro" id="IPR040198">
    <property type="entry name" value="Fido_containing"/>
</dbReference>
<dbReference type="SUPFAM" id="SSF140931">
    <property type="entry name" value="Fic-like"/>
    <property type="match status" value="1"/>
</dbReference>
<dbReference type="PANTHER" id="PTHR13504:SF38">
    <property type="entry name" value="FIDO DOMAIN-CONTAINING PROTEIN"/>
    <property type="match status" value="1"/>
</dbReference>
<evidence type="ECO:0000256" key="5">
    <source>
        <dbReference type="SAM" id="Phobius"/>
    </source>
</evidence>
<feature type="binding site" evidence="2">
    <location>
        <position position="259"/>
    </location>
    <ligand>
        <name>ATP</name>
        <dbReference type="ChEBI" id="CHEBI:30616"/>
    </ligand>
</feature>
<protein>
    <recommendedName>
        <fullName evidence="1">Protein adenylyltransferase</fullName>
        <ecNumber evidence="1">2.7.7.108</ecNumber>
    </recommendedName>
    <alternativeName>
        <fullName evidence="1">AMPylator</fullName>
    </alternativeName>
</protein>
<dbReference type="GO" id="GO:0070733">
    <property type="term" value="F:AMPylase activity"/>
    <property type="evidence" value="ECO:0007669"/>
    <property type="project" value="UniProtKB-UniRule"/>
</dbReference>
<keyword evidence="5" id="KW-1133">Transmembrane helix</keyword>
<feature type="binding site" evidence="4">
    <location>
        <begin position="221"/>
        <end position="228"/>
    </location>
    <ligand>
        <name>ATP</name>
        <dbReference type="ChEBI" id="CHEBI:30616"/>
    </ligand>
</feature>
<proteinExistence type="predicted"/>
<dbReference type="InterPro" id="IPR003812">
    <property type="entry name" value="Fido"/>
</dbReference>
<dbReference type="InterPro" id="IPR036390">
    <property type="entry name" value="WH_DNA-bd_sf"/>
</dbReference>
<keyword evidence="1 2" id="KW-0067">ATP-binding</keyword>
<evidence type="ECO:0000313" key="7">
    <source>
        <dbReference type="EMBL" id="KTD81515.1"/>
    </source>
</evidence>
<dbReference type="STRING" id="45076.Lwor_0553"/>
<evidence type="ECO:0000313" key="8">
    <source>
        <dbReference type="Proteomes" id="UP000054662"/>
    </source>
</evidence>
<feature type="binding site" evidence="2">
    <location>
        <position position="217"/>
    </location>
    <ligand>
        <name>ATP</name>
        <dbReference type="ChEBI" id="CHEBI:30616"/>
    </ligand>
</feature>
<dbReference type="EC" id="2.7.7.108" evidence="1"/>
<dbReference type="PANTHER" id="PTHR13504">
    <property type="entry name" value="FIDO DOMAIN-CONTAINING PROTEIN DDB_G0283145"/>
    <property type="match status" value="1"/>
</dbReference>
<evidence type="ECO:0000256" key="3">
    <source>
        <dbReference type="PIRSR" id="PIRSR640198-1"/>
    </source>
</evidence>
<dbReference type="OrthoDB" id="9807853at2"/>
<dbReference type="Pfam" id="PF13784">
    <property type="entry name" value="Fic_N"/>
    <property type="match status" value="1"/>
</dbReference>
<dbReference type="PROSITE" id="PS51459">
    <property type="entry name" value="FIDO"/>
    <property type="match status" value="1"/>
</dbReference>
<dbReference type="GO" id="GO:0000287">
    <property type="term" value="F:magnesium ion binding"/>
    <property type="evidence" value="ECO:0007669"/>
    <property type="project" value="UniProtKB-UniRule"/>
</dbReference>
<sequence length="390" mass="43932">MTAYIERVGEQIQSSVAGEIYAAYVPKPLSPYPPIEMDKIYPLLDQANIALGRLDGLSIILPDPSLFLYMYIRKEAVLSSQIEGTQSSLSDLLLYENQEVSGVPNQDVIEVSNYVAAMEHGLERIKGGFPLSLRLIREMHEMLLSRGRGSSKQPGEFRCSQNWIGGTRPGNAKFVPPPPERLMETLDSLEKFLHDETIKLPTLIKAALAHHQFETIHPFLDGNGRLGRLLITFILCVDGIMAQPMLYLSLYFKANRQHYYEHLQLVRDSGDWEEWLQFFLKGVIETANQAVTTAQSILRLFKEDRLHIESAGKSSASMLVVHYYLQRHPTANSKRIVENCNLSLPTANSSLKQLVTLGIVKESTGKARNKIYVYQKYLDILSEGATPLPV</sequence>
<dbReference type="InterPro" id="IPR036597">
    <property type="entry name" value="Fido-like_dom_sf"/>
</dbReference>
<evidence type="ECO:0000256" key="1">
    <source>
        <dbReference type="PIRNR" id="PIRNR038925"/>
    </source>
</evidence>
<organism evidence="7 8">
    <name type="scientific">Legionella worsleiensis</name>
    <dbReference type="NCBI Taxonomy" id="45076"/>
    <lineage>
        <taxon>Bacteria</taxon>
        <taxon>Pseudomonadati</taxon>
        <taxon>Pseudomonadota</taxon>
        <taxon>Gammaproteobacteria</taxon>
        <taxon>Legionellales</taxon>
        <taxon>Legionellaceae</taxon>
        <taxon>Legionella</taxon>
    </lineage>
</organism>
<comment type="subunit">
    <text evidence="1">Homodimer.</text>
</comment>
<keyword evidence="5" id="KW-0812">Transmembrane</keyword>
<accession>A0A0W1AJK1</accession>
<reference evidence="7 8" key="1">
    <citation type="submission" date="2015-11" db="EMBL/GenBank/DDBJ databases">
        <title>Genomic analysis of 38 Legionella species identifies large and diverse effector repertoires.</title>
        <authorList>
            <person name="Burstein D."/>
            <person name="Amaro F."/>
            <person name="Zusman T."/>
            <person name="Lifshitz Z."/>
            <person name="Cohen O."/>
            <person name="Gilbert J.A."/>
            <person name="Pupko T."/>
            <person name="Shuman H.A."/>
            <person name="Segal G."/>
        </authorList>
    </citation>
    <scope>NUCLEOTIDE SEQUENCE [LARGE SCALE GENOMIC DNA]</scope>
    <source>
        <strain evidence="7 8">ATCC 49508</strain>
    </source>
</reference>
<dbReference type="RefSeq" id="WP_083501565.1">
    <property type="nucleotide sequence ID" value="NZ_CBCRUR010000006.1"/>
</dbReference>
<comment type="caution">
    <text evidence="7">The sequence shown here is derived from an EMBL/GenBank/DDBJ whole genome shotgun (WGS) entry which is preliminary data.</text>
</comment>
<dbReference type="GO" id="GO:0005524">
    <property type="term" value="F:ATP binding"/>
    <property type="evidence" value="ECO:0007669"/>
    <property type="project" value="UniProtKB-UniRule"/>
</dbReference>
<keyword evidence="1 2" id="KW-0547">Nucleotide-binding</keyword>
<evidence type="ECO:0000259" key="6">
    <source>
        <dbReference type="PROSITE" id="PS51459"/>
    </source>
</evidence>
<dbReference type="PATRIC" id="fig|45076.6.peg.612"/>
<keyword evidence="5" id="KW-0472">Membrane</keyword>
<comment type="catalytic activity">
    <reaction evidence="1">
        <text>L-threonyl-[protein] + ATP = 3-O-(5'-adenylyl)-L-threonyl-[protein] + diphosphate</text>
        <dbReference type="Rhea" id="RHEA:54292"/>
        <dbReference type="Rhea" id="RHEA-COMP:11060"/>
        <dbReference type="Rhea" id="RHEA-COMP:13847"/>
        <dbReference type="ChEBI" id="CHEBI:30013"/>
        <dbReference type="ChEBI" id="CHEBI:30616"/>
        <dbReference type="ChEBI" id="CHEBI:33019"/>
        <dbReference type="ChEBI" id="CHEBI:138113"/>
        <dbReference type="EC" id="2.7.7.108"/>
    </reaction>
</comment>
<feature type="binding site" evidence="2">
    <location>
        <position position="83"/>
    </location>
    <ligand>
        <name>ATP</name>
        <dbReference type="ChEBI" id="CHEBI:30616"/>
    </ligand>
</feature>
<feature type="active site" evidence="3">
    <location>
        <position position="217"/>
    </location>
</feature>
<gene>
    <name evidence="7" type="ORF">Lwor_0553</name>
</gene>
<dbReference type="GO" id="GO:0042803">
    <property type="term" value="F:protein homodimerization activity"/>
    <property type="evidence" value="ECO:0007669"/>
    <property type="project" value="UniProtKB-UniRule"/>
</dbReference>
<dbReference type="Proteomes" id="UP000054662">
    <property type="component" value="Unassembled WGS sequence"/>
</dbReference>
<feature type="transmembrane region" description="Helical" evidence="5">
    <location>
        <begin position="229"/>
        <end position="252"/>
    </location>
</feature>
<name>A0A0W1AJK1_9GAMM</name>
<keyword evidence="1" id="KW-0548">Nucleotidyltransferase</keyword>
<comment type="function">
    <text evidence="1">Adenylyltransferase that mediates the addition of adenosine 5'-monophosphate (AMP) to specific residues of target proteins.</text>
</comment>
<dbReference type="PIRSF" id="PIRSF038925">
    <property type="entry name" value="AMP-prot_trans"/>
    <property type="match status" value="1"/>
</dbReference>
<comment type="catalytic activity">
    <reaction evidence="1">
        <text>L-tyrosyl-[protein] + ATP = O-(5'-adenylyl)-L-tyrosyl-[protein] + diphosphate</text>
        <dbReference type="Rhea" id="RHEA:54288"/>
        <dbReference type="Rhea" id="RHEA-COMP:10136"/>
        <dbReference type="Rhea" id="RHEA-COMP:13846"/>
        <dbReference type="ChEBI" id="CHEBI:30616"/>
        <dbReference type="ChEBI" id="CHEBI:33019"/>
        <dbReference type="ChEBI" id="CHEBI:46858"/>
        <dbReference type="ChEBI" id="CHEBI:83624"/>
        <dbReference type="EC" id="2.7.7.108"/>
    </reaction>
</comment>
<keyword evidence="8" id="KW-1185">Reference proteome</keyword>
<dbReference type="Pfam" id="PF02661">
    <property type="entry name" value="Fic"/>
    <property type="match status" value="1"/>
</dbReference>
<dbReference type="InterPro" id="IPR026287">
    <property type="entry name" value="SoFic-like"/>
</dbReference>
<evidence type="ECO:0000256" key="4">
    <source>
        <dbReference type="PIRSR" id="PIRSR640198-2"/>
    </source>
</evidence>
<dbReference type="InterPro" id="IPR025758">
    <property type="entry name" value="Fic/DOC_N"/>
</dbReference>